<reference evidence="2 3" key="1">
    <citation type="submission" date="2020-08" db="EMBL/GenBank/DDBJ databases">
        <title>Sequencing the genomes of 1000 actinobacteria strains.</title>
        <authorList>
            <person name="Klenk H.-P."/>
        </authorList>
    </citation>
    <scope>NUCLEOTIDE SEQUENCE [LARGE SCALE GENOMIC DNA]</scope>
    <source>
        <strain evidence="2 3">DSM 44593</strain>
    </source>
</reference>
<keyword evidence="1" id="KW-0472">Membrane</keyword>
<proteinExistence type="predicted"/>
<keyword evidence="1" id="KW-1133">Transmembrane helix</keyword>
<dbReference type="AlphaFoldDB" id="A0A841E8R6"/>
<organism evidence="2 3">
    <name type="scientific">Streptomonospora salina</name>
    <dbReference type="NCBI Taxonomy" id="104205"/>
    <lineage>
        <taxon>Bacteria</taxon>
        <taxon>Bacillati</taxon>
        <taxon>Actinomycetota</taxon>
        <taxon>Actinomycetes</taxon>
        <taxon>Streptosporangiales</taxon>
        <taxon>Nocardiopsidaceae</taxon>
        <taxon>Streptomonospora</taxon>
    </lineage>
</organism>
<dbReference type="Proteomes" id="UP000578077">
    <property type="component" value="Unassembled WGS sequence"/>
</dbReference>
<evidence type="ECO:0000313" key="2">
    <source>
        <dbReference type="EMBL" id="MBB5999322.1"/>
    </source>
</evidence>
<accession>A0A841E8R6</accession>
<sequence>MTDQQPQPSNDGQQRTVERGGLWGLFLSAAGLVLPPYGIVLSALGIFQGRRARRSARDKNSTAPGAMTSMVLGWVGVTLSGLMIAGYAVFWDQYQEYSACSAQALTHTSQQQCDDTLLEAISERVGFQVENLPPMARTL</sequence>
<gene>
    <name evidence="2" type="ORF">HNR25_003073</name>
</gene>
<feature type="transmembrane region" description="Helical" evidence="1">
    <location>
        <begin position="68"/>
        <end position="91"/>
    </location>
</feature>
<dbReference type="EMBL" id="JACHLY010000001">
    <property type="protein sequence ID" value="MBB5999322.1"/>
    <property type="molecule type" value="Genomic_DNA"/>
</dbReference>
<evidence type="ECO:0000256" key="1">
    <source>
        <dbReference type="SAM" id="Phobius"/>
    </source>
</evidence>
<comment type="caution">
    <text evidence="2">The sequence shown here is derived from an EMBL/GenBank/DDBJ whole genome shotgun (WGS) entry which is preliminary data.</text>
</comment>
<evidence type="ECO:0008006" key="4">
    <source>
        <dbReference type="Google" id="ProtNLM"/>
    </source>
</evidence>
<keyword evidence="1" id="KW-0812">Transmembrane</keyword>
<dbReference type="RefSeq" id="WP_184636081.1">
    <property type="nucleotide sequence ID" value="NZ_BAABKT010000039.1"/>
</dbReference>
<feature type="transmembrane region" description="Helical" evidence="1">
    <location>
        <begin position="20"/>
        <end position="47"/>
    </location>
</feature>
<name>A0A841E8R6_9ACTN</name>
<keyword evidence="3" id="KW-1185">Reference proteome</keyword>
<protein>
    <recommendedName>
        <fullName evidence="4">DUF4190 domain-containing protein</fullName>
    </recommendedName>
</protein>
<evidence type="ECO:0000313" key="3">
    <source>
        <dbReference type="Proteomes" id="UP000578077"/>
    </source>
</evidence>